<sequence length="257" mass="29016">MSEQASPVVTDAVAQEAFAMEAKGTPAPTASNTVASSQFVEQKTYTEDDLKRVREQEKNKLYDTIESLKGEVSLLAKDREERLSESDRLRKEAEEEARKKAEAEMDTRQLLELKEKEWQSQLEEVKKENARNLALVERERQYAALTEFRNRRVQEEQDNIIPELVDLISGNTPDEIEQSITSLRDRSSKILDSASQALQSARKDMVGTKPTLPPTMENNSDQQQFSAEQIAAMSVSEYAKVRDRLGMGRGADKGIFG</sequence>
<reference evidence="2" key="1">
    <citation type="submission" date="2020-04" db="EMBL/GenBank/DDBJ databases">
        <authorList>
            <person name="Chiriac C."/>
            <person name="Salcher M."/>
            <person name="Ghai R."/>
            <person name="Kavagutti S V."/>
        </authorList>
    </citation>
    <scope>NUCLEOTIDE SEQUENCE</scope>
</reference>
<proteinExistence type="predicted"/>
<name>A0A6J5KQ33_9CAUD</name>
<feature type="region of interest" description="Disordered" evidence="1">
    <location>
        <begin position="79"/>
        <end position="105"/>
    </location>
</feature>
<organism evidence="2">
    <name type="scientific">uncultured Caudovirales phage</name>
    <dbReference type="NCBI Taxonomy" id="2100421"/>
    <lineage>
        <taxon>Viruses</taxon>
        <taxon>Duplodnaviria</taxon>
        <taxon>Heunggongvirae</taxon>
        <taxon>Uroviricota</taxon>
        <taxon>Caudoviricetes</taxon>
        <taxon>Peduoviridae</taxon>
        <taxon>Maltschvirus</taxon>
        <taxon>Maltschvirus maltsch</taxon>
    </lineage>
</organism>
<feature type="compositionally biased region" description="Polar residues" evidence="1">
    <location>
        <begin position="28"/>
        <end position="42"/>
    </location>
</feature>
<protein>
    <submittedName>
        <fullName evidence="2">Uncharacterized protein</fullName>
    </submittedName>
</protein>
<dbReference type="EMBL" id="LR796157">
    <property type="protein sequence ID" value="CAB4122230.1"/>
    <property type="molecule type" value="Genomic_DNA"/>
</dbReference>
<accession>A0A6J5KQ33</accession>
<feature type="region of interest" description="Disordered" evidence="1">
    <location>
        <begin position="23"/>
        <end position="42"/>
    </location>
</feature>
<evidence type="ECO:0000313" key="2">
    <source>
        <dbReference type="EMBL" id="CAB4122230.1"/>
    </source>
</evidence>
<evidence type="ECO:0000256" key="1">
    <source>
        <dbReference type="SAM" id="MobiDB-lite"/>
    </source>
</evidence>
<gene>
    <name evidence="2" type="ORF">UFOVP27_115</name>
</gene>